<sequence>MADIRTPDISTSFEDSDVWVVIKVKIDDPTSPHPEEHGLSEPSTLPTTRESAPINGETDAEERNYDFEDDAYELSQPLDESELVPDDDNIESDADKGDPVLLVSIIRLRDDTTTNFATIIEDYNEQVQIKNTKFPDGKQQNLYVHVPSVSLQSKNVFHYEQRQTSRVDQFTLGLHNLTEHVSNMKHHVAFIKLEGDTYYAITAGNGWQVLTPYSDSDFLFKIPELILCGDGPLCHKARCVIGDKFRLKEIQAKKPVPLADLDEGDICLTFSAPLKPDTPVGNLFQGGNMPTVDVGECRIKFHAKLTLDKTILLIKTMEAMYQTSEPLQEGIDSFRRYMRRTPLAKTKELNAELIKQFKSWVMDSSSLSGIDICHKFVNEYVQADEKKLHFRGYSKTREVFHLNRNPGINEILENIRAHQASINESKNPAILKDPDNFPYLYTISFMKGSEKIDEAVMNYLEGEMVHEGKLYWRIAKCWYYVLDDYIKKIDDKFRQILRNHLLPSDDPVGLRVPWDYWEDSKAIKLDEGYYNEQYKEFPNYYVGDKKLTYFESIELADIIYRRDKETYYLYHVKNGFDHVVRDACSQIVNSARLINSERRTHNALTANISKTETYLKQKIDMKNCDTTRKLFLGKRVVFVYGILTSKPGRSSEEEDRRSL</sequence>
<dbReference type="NCBIfam" id="TIGR04141">
    <property type="entry name" value="TIGR04141 family sporadically distributed protein"/>
    <property type="match status" value="1"/>
</dbReference>
<reference evidence="2 3" key="1">
    <citation type="submission" date="2015-12" db="EMBL/GenBank/DDBJ databases">
        <title>The genome of Folsomia candida.</title>
        <authorList>
            <person name="Faddeeva A."/>
            <person name="Derks M.F."/>
            <person name="Anvar Y."/>
            <person name="Smit S."/>
            <person name="Van Straalen N."/>
            <person name="Roelofs D."/>
        </authorList>
    </citation>
    <scope>NUCLEOTIDE SEQUENCE [LARGE SCALE GENOMIC DNA]</scope>
    <source>
        <strain evidence="2 3">VU population</strain>
        <tissue evidence="2">Whole body</tissue>
    </source>
</reference>
<evidence type="ECO:0000256" key="1">
    <source>
        <dbReference type="SAM" id="MobiDB-lite"/>
    </source>
</evidence>
<comment type="caution">
    <text evidence="2">The sequence shown here is derived from an EMBL/GenBank/DDBJ whole genome shotgun (WGS) entry which is preliminary data.</text>
</comment>
<dbReference type="OrthoDB" id="6114712at2759"/>
<keyword evidence="3" id="KW-1185">Reference proteome</keyword>
<organism evidence="2 3">
    <name type="scientific">Folsomia candida</name>
    <name type="common">Springtail</name>
    <dbReference type="NCBI Taxonomy" id="158441"/>
    <lineage>
        <taxon>Eukaryota</taxon>
        <taxon>Metazoa</taxon>
        <taxon>Ecdysozoa</taxon>
        <taxon>Arthropoda</taxon>
        <taxon>Hexapoda</taxon>
        <taxon>Collembola</taxon>
        <taxon>Entomobryomorpha</taxon>
        <taxon>Isotomoidea</taxon>
        <taxon>Isotomidae</taxon>
        <taxon>Proisotominae</taxon>
        <taxon>Folsomia</taxon>
    </lineage>
</organism>
<accession>A0A226DKE9</accession>
<feature type="region of interest" description="Disordered" evidence="1">
    <location>
        <begin position="76"/>
        <end position="95"/>
    </location>
</feature>
<name>A0A226DKE9_FOLCA</name>
<gene>
    <name evidence="2" type="ORF">Fcan01_19904</name>
</gene>
<evidence type="ECO:0000313" key="3">
    <source>
        <dbReference type="Proteomes" id="UP000198287"/>
    </source>
</evidence>
<dbReference type="InterPro" id="IPR026487">
    <property type="entry name" value="CHP04141"/>
</dbReference>
<dbReference type="AlphaFoldDB" id="A0A226DKE9"/>
<dbReference type="Pfam" id="PF19614">
    <property type="entry name" value="DUF6119"/>
    <property type="match status" value="1"/>
</dbReference>
<dbReference type="Proteomes" id="UP000198287">
    <property type="component" value="Unassembled WGS sequence"/>
</dbReference>
<dbReference type="EMBL" id="LNIX01000018">
    <property type="protein sequence ID" value="OXA45081.1"/>
    <property type="molecule type" value="Genomic_DNA"/>
</dbReference>
<feature type="compositionally biased region" description="Acidic residues" evidence="1">
    <location>
        <begin position="79"/>
        <end position="92"/>
    </location>
</feature>
<evidence type="ECO:0000313" key="2">
    <source>
        <dbReference type="EMBL" id="OXA45081.1"/>
    </source>
</evidence>
<proteinExistence type="predicted"/>
<protein>
    <submittedName>
        <fullName evidence="2">Uncharacterized protein</fullName>
    </submittedName>
</protein>
<feature type="compositionally biased region" description="Polar residues" evidence="1">
    <location>
        <begin position="41"/>
        <end position="50"/>
    </location>
</feature>
<feature type="region of interest" description="Disordered" evidence="1">
    <location>
        <begin position="28"/>
        <end position="64"/>
    </location>
</feature>
<feature type="compositionally biased region" description="Basic and acidic residues" evidence="1">
    <location>
        <begin position="28"/>
        <end position="39"/>
    </location>
</feature>